<dbReference type="InterPro" id="IPR039421">
    <property type="entry name" value="Type_1_exporter"/>
</dbReference>
<evidence type="ECO:0000256" key="6">
    <source>
        <dbReference type="ARBA" id="ARBA00023136"/>
    </source>
</evidence>
<protein>
    <recommendedName>
        <fullName evidence="13">ABC transporter ATP-binding protein</fullName>
    </recommendedName>
</protein>
<feature type="domain" description="ABC transmembrane type-1" evidence="10">
    <location>
        <begin position="47"/>
        <end position="331"/>
    </location>
</feature>
<proteinExistence type="predicted"/>
<feature type="domain" description="ABC transporter" evidence="9">
    <location>
        <begin position="364"/>
        <end position="599"/>
    </location>
</feature>
<dbReference type="InterPro" id="IPR017871">
    <property type="entry name" value="ABC_transporter-like_CS"/>
</dbReference>
<comment type="subcellular location">
    <subcellularLocation>
        <location evidence="1">Cell membrane</location>
        <topology evidence="1">Multi-pass membrane protein</topology>
    </subcellularLocation>
</comment>
<dbReference type="CDD" id="cd07346">
    <property type="entry name" value="ABC_6TM_exporters"/>
    <property type="match status" value="1"/>
</dbReference>
<feature type="transmembrane region" description="Helical" evidence="8">
    <location>
        <begin position="87"/>
        <end position="112"/>
    </location>
</feature>
<keyword evidence="5 8" id="KW-1133">Transmembrane helix</keyword>
<evidence type="ECO:0000259" key="9">
    <source>
        <dbReference type="PROSITE" id="PS50893"/>
    </source>
</evidence>
<dbReference type="InterPro" id="IPR011527">
    <property type="entry name" value="ABC1_TM_dom"/>
</dbReference>
<dbReference type="PROSITE" id="PS50929">
    <property type="entry name" value="ABC_TM1F"/>
    <property type="match status" value="1"/>
</dbReference>
<evidence type="ECO:0000256" key="3">
    <source>
        <dbReference type="ARBA" id="ARBA00022741"/>
    </source>
</evidence>
<dbReference type="Pfam" id="PF00664">
    <property type="entry name" value="ABC_membrane"/>
    <property type="match status" value="1"/>
</dbReference>
<evidence type="ECO:0000256" key="5">
    <source>
        <dbReference type="ARBA" id="ARBA00022989"/>
    </source>
</evidence>
<feature type="transmembrane region" description="Helical" evidence="8">
    <location>
        <begin position="45"/>
        <end position="67"/>
    </location>
</feature>
<keyword evidence="12" id="KW-1185">Reference proteome</keyword>
<dbReference type="Pfam" id="PF00005">
    <property type="entry name" value="ABC_tran"/>
    <property type="match status" value="1"/>
</dbReference>
<keyword evidence="2 8" id="KW-0812">Transmembrane</keyword>
<dbReference type="InterPro" id="IPR003593">
    <property type="entry name" value="AAA+_ATPase"/>
</dbReference>
<evidence type="ECO:0000259" key="10">
    <source>
        <dbReference type="PROSITE" id="PS50929"/>
    </source>
</evidence>
<dbReference type="EMBL" id="CP012949">
    <property type="protein sequence ID" value="ANB09945.1"/>
    <property type="molecule type" value="Genomic_DNA"/>
</dbReference>
<sequence length="619" mass="65297">MTAETVPTGKDPADTAGPGGAAHGAEAPAGVPRWLLAQMRPFRPYIALHLLGSLVWQSLNAAIPLVVGLAFDAVLDQGGSAPDFGTFHAIVAGLLALVVVRAVGGIVATYCLESFASGLEREARAQVFASLLRKSQGYFNRRRIGDLSARATGDTESLNLMVSPGFDMAVDLALNVLMPIVFVALVDPRLLLSPVVFVVLFAVALAEHGRRLEPVSDLARERFGDMTAQATESVAGVEVVESTGGVDEERGRFAALATAYRDASVRQIRTQALSLPPLLLTLATAGALVHAVVLLRGGSLSIGELVAVLGLMGTLRAPTQLASFSLGLIYLGMAGAQRIKEVVDDPDGEDEQGGLHAAPLTGEVAMEHVTFGYEPGKPVLSDVSFRVAPGSTVAVVGATGSGKSTLLHLLNRTYSPDAGRVLMDGVATTEWDTRSLRSQIAVVEQDVVLFSRTIAENLALGAESGADRAELEAAARTAQAHDFITATEHGYDTVLGERGVTLSGGQRQRLAIARALVADPRVLAVDDATSAVDAVTEHELQRAMRQASAGRTTFLVTPRLSRIRAADHILVLDAGRIVGQGSHEQLLRDCSFYRRIFAPYLDEPAPAGPRTVGAREESH</sequence>
<dbReference type="Gene3D" id="3.40.50.300">
    <property type="entry name" value="P-loop containing nucleotide triphosphate hydrolases"/>
    <property type="match status" value="1"/>
</dbReference>
<keyword evidence="6 8" id="KW-0472">Membrane</keyword>
<feature type="region of interest" description="Disordered" evidence="7">
    <location>
        <begin position="1"/>
        <end position="25"/>
    </location>
</feature>
<reference evidence="12" key="1">
    <citation type="submission" date="2015-10" db="EMBL/GenBank/DDBJ databases">
        <title>Complete genome sequence of Streptomyces ambofaciens DSM 40697.</title>
        <authorList>
            <person name="Thibessard A."/>
            <person name="Leblond P."/>
        </authorList>
    </citation>
    <scope>NUCLEOTIDE SEQUENCE [LARGE SCALE GENOMIC DNA]</scope>
    <source>
        <strain evidence="12">DSM 40697</strain>
    </source>
</reference>
<dbReference type="PANTHER" id="PTHR43394">
    <property type="entry name" value="ATP-DEPENDENT PERMEASE MDL1, MITOCHONDRIAL"/>
    <property type="match status" value="1"/>
</dbReference>
<dbReference type="SMART" id="SM00382">
    <property type="entry name" value="AAA"/>
    <property type="match status" value="1"/>
</dbReference>
<name>A0ABM6B707_STRAM</name>
<evidence type="ECO:0000256" key="4">
    <source>
        <dbReference type="ARBA" id="ARBA00022840"/>
    </source>
</evidence>
<reference evidence="11 12" key="2">
    <citation type="journal article" date="2016" name="Genome Announc.">
        <title>Complete Genome Sequence of Streptomyces ambofaciens DSM 40697, a Paradigm for Genome Plasticity Studies.</title>
        <authorList>
            <person name="Thibessard A."/>
            <person name="Leblond P."/>
        </authorList>
    </citation>
    <scope>NUCLEOTIDE SEQUENCE [LARGE SCALE GENOMIC DNA]</scope>
    <source>
        <strain evidence="11 12">DSM 40697</strain>
    </source>
</reference>
<dbReference type="SUPFAM" id="SSF90123">
    <property type="entry name" value="ABC transporter transmembrane region"/>
    <property type="match status" value="1"/>
</dbReference>
<evidence type="ECO:0000313" key="12">
    <source>
        <dbReference type="Proteomes" id="UP000076720"/>
    </source>
</evidence>
<keyword evidence="3" id="KW-0547">Nucleotide-binding</keyword>
<evidence type="ECO:0000256" key="1">
    <source>
        <dbReference type="ARBA" id="ARBA00004651"/>
    </source>
</evidence>
<evidence type="ECO:0008006" key="13">
    <source>
        <dbReference type="Google" id="ProtNLM"/>
    </source>
</evidence>
<evidence type="ECO:0000256" key="8">
    <source>
        <dbReference type="SAM" id="Phobius"/>
    </source>
</evidence>
<dbReference type="PROSITE" id="PS50893">
    <property type="entry name" value="ABC_TRANSPORTER_2"/>
    <property type="match status" value="1"/>
</dbReference>
<dbReference type="PROSITE" id="PS00211">
    <property type="entry name" value="ABC_TRANSPORTER_1"/>
    <property type="match status" value="1"/>
</dbReference>
<dbReference type="InterPro" id="IPR027417">
    <property type="entry name" value="P-loop_NTPase"/>
</dbReference>
<dbReference type="RefSeq" id="WP_158520039.1">
    <property type="nucleotide sequence ID" value="NZ_CP012949.1"/>
</dbReference>
<feature type="transmembrane region" description="Helical" evidence="8">
    <location>
        <begin position="273"/>
        <end position="293"/>
    </location>
</feature>
<dbReference type="SUPFAM" id="SSF52540">
    <property type="entry name" value="P-loop containing nucleoside triphosphate hydrolases"/>
    <property type="match status" value="1"/>
</dbReference>
<dbReference type="InterPro" id="IPR003439">
    <property type="entry name" value="ABC_transporter-like_ATP-bd"/>
</dbReference>
<dbReference type="Gene3D" id="1.20.1560.10">
    <property type="entry name" value="ABC transporter type 1, transmembrane domain"/>
    <property type="match status" value="1"/>
</dbReference>
<keyword evidence="4" id="KW-0067">ATP-binding</keyword>
<gene>
    <name evidence="11" type="ORF">SAM40697_5992</name>
</gene>
<evidence type="ECO:0000256" key="2">
    <source>
        <dbReference type="ARBA" id="ARBA00022692"/>
    </source>
</evidence>
<dbReference type="PANTHER" id="PTHR43394:SF1">
    <property type="entry name" value="ATP-BINDING CASSETTE SUB-FAMILY B MEMBER 10, MITOCHONDRIAL"/>
    <property type="match status" value="1"/>
</dbReference>
<organism evidence="11 12">
    <name type="scientific">Streptomyces ambofaciens</name>
    <dbReference type="NCBI Taxonomy" id="1889"/>
    <lineage>
        <taxon>Bacteria</taxon>
        <taxon>Bacillati</taxon>
        <taxon>Actinomycetota</taxon>
        <taxon>Actinomycetes</taxon>
        <taxon>Kitasatosporales</taxon>
        <taxon>Streptomycetaceae</taxon>
        <taxon>Streptomyces</taxon>
    </lineage>
</organism>
<dbReference type="InterPro" id="IPR036640">
    <property type="entry name" value="ABC1_TM_sf"/>
</dbReference>
<evidence type="ECO:0000256" key="7">
    <source>
        <dbReference type="SAM" id="MobiDB-lite"/>
    </source>
</evidence>
<dbReference type="Proteomes" id="UP000076720">
    <property type="component" value="Chromosome"/>
</dbReference>
<accession>A0ABM6B707</accession>
<evidence type="ECO:0000313" key="11">
    <source>
        <dbReference type="EMBL" id="ANB09945.1"/>
    </source>
</evidence>